<gene>
    <name evidence="11" type="ORF">SAMN05421505_13712</name>
</gene>
<sequence>MRISVDSDRCVGAGQCVLSAPEVFDQDAEGLVTALTFAPDPGERDAVRQAVELCPSHAITVHDHGQGHSQGRDHDHGQGREDGRGHDGVVVDDG</sequence>
<keyword evidence="5 8" id="KW-0408">Iron</keyword>
<dbReference type="OrthoDB" id="9803319at2"/>
<keyword evidence="2 8" id="KW-0813">Transport</keyword>
<dbReference type="PRINTS" id="PR00352">
    <property type="entry name" value="3FE4SFRDOXIN"/>
</dbReference>
<name>A0A1G8IG09_9ACTN</name>
<dbReference type="Pfam" id="PF13370">
    <property type="entry name" value="Fer4_13"/>
    <property type="match status" value="1"/>
</dbReference>
<dbReference type="GO" id="GO:0005506">
    <property type="term" value="F:iron ion binding"/>
    <property type="evidence" value="ECO:0007669"/>
    <property type="project" value="UniProtKB-UniRule"/>
</dbReference>
<dbReference type="PANTHER" id="PTHR36923:SF3">
    <property type="entry name" value="FERREDOXIN"/>
    <property type="match status" value="1"/>
</dbReference>
<dbReference type="RefSeq" id="WP_093174437.1">
    <property type="nucleotide sequence ID" value="NZ_FNCN01000037.1"/>
</dbReference>
<dbReference type="InterPro" id="IPR017896">
    <property type="entry name" value="4Fe4S_Fe-S-bd"/>
</dbReference>
<evidence type="ECO:0000256" key="3">
    <source>
        <dbReference type="ARBA" id="ARBA00022723"/>
    </source>
</evidence>
<proteinExistence type="predicted"/>
<dbReference type="InterPro" id="IPR051269">
    <property type="entry name" value="Fe-S_cluster_ET"/>
</dbReference>
<keyword evidence="3 8" id="KW-0479">Metal-binding</keyword>
<comment type="cofactor">
    <cofactor evidence="1">
        <name>[3Fe-4S] cluster</name>
        <dbReference type="ChEBI" id="CHEBI:21137"/>
    </cofactor>
</comment>
<evidence type="ECO:0000259" key="10">
    <source>
        <dbReference type="PROSITE" id="PS51379"/>
    </source>
</evidence>
<comment type="function">
    <text evidence="8">Ferredoxins are iron-sulfur proteins that transfer electrons in a wide variety of metabolic reactions.</text>
</comment>
<organism evidence="11 12">
    <name type="scientific">Sinosporangium album</name>
    <dbReference type="NCBI Taxonomy" id="504805"/>
    <lineage>
        <taxon>Bacteria</taxon>
        <taxon>Bacillati</taxon>
        <taxon>Actinomycetota</taxon>
        <taxon>Actinomycetes</taxon>
        <taxon>Streptosporangiales</taxon>
        <taxon>Streptosporangiaceae</taxon>
        <taxon>Sinosporangium</taxon>
    </lineage>
</organism>
<dbReference type="AlphaFoldDB" id="A0A1G8IG09"/>
<evidence type="ECO:0000313" key="11">
    <source>
        <dbReference type="EMBL" id="SDI17813.1"/>
    </source>
</evidence>
<evidence type="ECO:0000313" key="12">
    <source>
        <dbReference type="Proteomes" id="UP000198923"/>
    </source>
</evidence>
<keyword evidence="6 8" id="KW-0411">Iron-sulfur</keyword>
<dbReference type="PROSITE" id="PS51379">
    <property type="entry name" value="4FE4S_FER_2"/>
    <property type="match status" value="1"/>
</dbReference>
<accession>A0A1G8IG09</accession>
<keyword evidence="12" id="KW-1185">Reference proteome</keyword>
<evidence type="ECO:0000256" key="4">
    <source>
        <dbReference type="ARBA" id="ARBA00022982"/>
    </source>
</evidence>
<dbReference type="Proteomes" id="UP000198923">
    <property type="component" value="Unassembled WGS sequence"/>
</dbReference>
<feature type="region of interest" description="Disordered" evidence="9">
    <location>
        <begin position="61"/>
        <end position="94"/>
    </location>
</feature>
<dbReference type="InterPro" id="IPR001080">
    <property type="entry name" value="3Fe4S_ferredoxin"/>
</dbReference>
<dbReference type="PANTHER" id="PTHR36923">
    <property type="entry name" value="FERREDOXIN"/>
    <property type="match status" value="1"/>
</dbReference>
<evidence type="ECO:0000256" key="6">
    <source>
        <dbReference type="ARBA" id="ARBA00023014"/>
    </source>
</evidence>
<feature type="domain" description="4Fe-4S ferredoxin-type" evidence="10">
    <location>
        <begin position="1"/>
        <end position="29"/>
    </location>
</feature>
<keyword evidence="7" id="KW-0003">3Fe-4S</keyword>
<evidence type="ECO:0000256" key="5">
    <source>
        <dbReference type="ARBA" id="ARBA00023004"/>
    </source>
</evidence>
<keyword evidence="4 8" id="KW-0249">Electron transport</keyword>
<dbReference type="STRING" id="504805.SAMN05421505_13712"/>
<reference evidence="11 12" key="1">
    <citation type="submission" date="2016-10" db="EMBL/GenBank/DDBJ databases">
        <authorList>
            <person name="de Groot N.N."/>
        </authorList>
    </citation>
    <scope>NUCLEOTIDE SEQUENCE [LARGE SCALE GENOMIC DNA]</scope>
    <source>
        <strain evidence="11 12">CPCC 201354</strain>
    </source>
</reference>
<evidence type="ECO:0000256" key="1">
    <source>
        <dbReference type="ARBA" id="ARBA00001927"/>
    </source>
</evidence>
<evidence type="ECO:0000256" key="9">
    <source>
        <dbReference type="SAM" id="MobiDB-lite"/>
    </source>
</evidence>
<dbReference type="SUPFAM" id="SSF54862">
    <property type="entry name" value="4Fe-4S ferredoxins"/>
    <property type="match status" value="1"/>
</dbReference>
<evidence type="ECO:0000256" key="7">
    <source>
        <dbReference type="ARBA" id="ARBA00023291"/>
    </source>
</evidence>
<evidence type="ECO:0000256" key="8">
    <source>
        <dbReference type="RuleBase" id="RU368020"/>
    </source>
</evidence>
<dbReference type="Gene3D" id="3.30.70.20">
    <property type="match status" value="1"/>
</dbReference>
<dbReference type="GO" id="GO:0009055">
    <property type="term" value="F:electron transfer activity"/>
    <property type="evidence" value="ECO:0007669"/>
    <property type="project" value="UniProtKB-UniRule"/>
</dbReference>
<protein>
    <recommendedName>
        <fullName evidence="8">Ferredoxin</fullName>
    </recommendedName>
</protein>
<evidence type="ECO:0000256" key="2">
    <source>
        <dbReference type="ARBA" id="ARBA00022448"/>
    </source>
</evidence>
<dbReference type="GO" id="GO:0051538">
    <property type="term" value="F:3 iron, 4 sulfur cluster binding"/>
    <property type="evidence" value="ECO:0007669"/>
    <property type="project" value="UniProtKB-KW"/>
</dbReference>
<dbReference type="EMBL" id="FNCN01000037">
    <property type="protein sequence ID" value="SDI17813.1"/>
    <property type="molecule type" value="Genomic_DNA"/>
</dbReference>